<dbReference type="GO" id="GO:0008477">
    <property type="term" value="F:purine nucleosidase activity"/>
    <property type="evidence" value="ECO:0007669"/>
    <property type="project" value="TreeGrafter"/>
</dbReference>
<keyword evidence="2" id="KW-0326">Glycosidase</keyword>
<protein>
    <recommendedName>
        <fullName evidence="3">Inosine/uridine-preferring nucleoside hydrolase domain-containing protein</fullName>
    </recommendedName>
</protein>
<dbReference type="Pfam" id="PF01156">
    <property type="entry name" value="IU_nuc_hydro"/>
    <property type="match status" value="1"/>
</dbReference>
<dbReference type="InterPro" id="IPR001910">
    <property type="entry name" value="Inosine/uridine_hydrolase_dom"/>
</dbReference>
<dbReference type="AlphaFoldDB" id="A0A382GU21"/>
<dbReference type="GO" id="GO:0005829">
    <property type="term" value="C:cytosol"/>
    <property type="evidence" value="ECO:0007669"/>
    <property type="project" value="TreeGrafter"/>
</dbReference>
<evidence type="ECO:0000313" key="4">
    <source>
        <dbReference type="EMBL" id="SVB78372.1"/>
    </source>
</evidence>
<evidence type="ECO:0000256" key="1">
    <source>
        <dbReference type="ARBA" id="ARBA00022801"/>
    </source>
</evidence>
<sequence length="232" mass="25495">MASLALPEGQLRVVLDTDTYNEVDDQFAVVHALLSPERISLEALYAGPFHNSRSAGPRDGMERSYDEIIRLLERLGVSETDRVFKGSGRYLPSASEHVVSDAAAHMIELSRSGEGPLYVAAIGAITNVASAILLDPGIAERIVVVWLGGQPTHWPTAKEFNLRQDVPAAQVVFDSGVPFVHIPCATVASHLLTTISELAEYVKPQGDIGRYLFDICQSYQKNQYAWSKEIWD</sequence>
<dbReference type="Gene3D" id="3.90.245.10">
    <property type="entry name" value="Ribonucleoside hydrolase-like"/>
    <property type="match status" value="1"/>
</dbReference>
<accession>A0A382GU21</accession>
<evidence type="ECO:0000259" key="3">
    <source>
        <dbReference type="Pfam" id="PF01156"/>
    </source>
</evidence>
<dbReference type="SUPFAM" id="SSF53590">
    <property type="entry name" value="Nucleoside hydrolase"/>
    <property type="match status" value="1"/>
</dbReference>
<keyword evidence="1" id="KW-0378">Hydrolase</keyword>
<proteinExistence type="predicted"/>
<dbReference type="PANTHER" id="PTHR12304:SF4">
    <property type="entry name" value="URIDINE NUCLEOSIDASE"/>
    <property type="match status" value="1"/>
</dbReference>
<dbReference type="InterPro" id="IPR036452">
    <property type="entry name" value="Ribo_hydro-like"/>
</dbReference>
<name>A0A382GU21_9ZZZZ</name>
<organism evidence="4">
    <name type="scientific">marine metagenome</name>
    <dbReference type="NCBI Taxonomy" id="408172"/>
    <lineage>
        <taxon>unclassified sequences</taxon>
        <taxon>metagenomes</taxon>
        <taxon>ecological metagenomes</taxon>
    </lineage>
</organism>
<feature type="domain" description="Inosine/uridine-preferring nucleoside hydrolase" evidence="3">
    <location>
        <begin position="13"/>
        <end position="223"/>
    </location>
</feature>
<dbReference type="PANTHER" id="PTHR12304">
    <property type="entry name" value="INOSINE-URIDINE PREFERRING NUCLEOSIDE HYDROLASE"/>
    <property type="match status" value="1"/>
</dbReference>
<feature type="non-terminal residue" evidence="4">
    <location>
        <position position="232"/>
    </location>
</feature>
<dbReference type="InterPro" id="IPR023186">
    <property type="entry name" value="IUNH"/>
</dbReference>
<dbReference type="GO" id="GO:0006152">
    <property type="term" value="P:purine nucleoside catabolic process"/>
    <property type="evidence" value="ECO:0007669"/>
    <property type="project" value="TreeGrafter"/>
</dbReference>
<gene>
    <name evidence="4" type="ORF">METZ01_LOCUS231226</name>
</gene>
<evidence type="ECO:0000256" key="2">
    <source>
        <dbReference type="ARBA" id="ARBA00023295"/>
    </source>
</evidence>
<dbReference type="EMBL" id="UINC01057342">
    <property type="protein sequence ID" value="SVB78372.1"/>
    <property type="molecule type" value="Genomic_DNA"/>
</dbReference>
<reference evidence="4" key="1">
    <citation type="submission" date="2018-05" db="EMBL/GenBank/DDBJ databases">
        <authorList>
            <person name="Lanie J.A."/>
            <person name="Ng W.-L."/>
            <person name="Kazmierczak K.M."/>
            <person name="Andrzejewski T.M."/>
            <person name="Davidsen T.M."/>
            <person name="Wayne K.J."/>
            <person name="Tettelin H."/>
            <person name="Glass J.I."/>
            <person name="Rusch D."/>
            <person name="Podicherti R."/>
            <person name="Tsui H.-C.T."/>
            <person name="Winkler M.E."/>
        </authorList>
    </citation>
    <scope>NUCLEOTIDE SEQUENCE</scope>
</reference>